<feature type="compositionally biased region" description="Low complexity" evidence="26">
    <location>
        <begin position="1390"/>
        <end position="1399"/>
    </location>
</feature>
<feature type="region of interest" description="Disordered" evidence="26">
    <location>
        <begin position="1975"/>
        <end position="2046"/>
    </location>
</feature>
<evidence type="ECO:0000256" key="24">
    <source>
        <dbReference type="ARBA" id="ARBA00072631"/>
    </source>
</evidence>
<dbReference type="Gene3D" id="3.30.160.360">
    <property type="match status" value="1"/>
</dbReference>
<feature type="compositionally biased region" description="Basic and acidic residues" evidence="26">
    <location>
        <begin position="2909"/>
        <end position="2919"/>
    </location>
</feature>
<evidence type="ECO:0000259" key="27">
    <source>
        <dbReference type="PROSITE" id="PS50016"/>
    </source>
</evidence>
<evidence type="ECO:0000256" key="13">
    <source>
        <dbReference type="ARBA" id="ARBA00023015"/>
    </source>
</evidence>
<feature type="region of interest" description="Disordered" evidence="26">
    <location>
        <begin position="2787"/>
        <end position="2851"/>
    </location>
</feature>
<feature type="domain" description="PHD-type" evidence="27">
    <location>
        <begin position="444"/>
        <end position="497"/>
    </location>
</feature>
<feature type="region of interest" description="Disordered" evidence="26">
    <location>
        <begin position="3134"/>
        <end position="3179"/>
    </location>
</feature>
<evidence type="ECO:0000313" key="31">
    <source>
        <dbReference type="EMBL" id="KAG8188063.1"/>
    </source>
</evidence>
<feature type="region of interest" description="Disordered" evidence="26">
    <location>
        <begin position="1127"/>
        <end position="1180"/>
    </location>
</feature>
<reference evidence="31 32" key="1">
    <citation type="journal article" date="2022" name="Nat. Ecol. Evol.">
        <title>A masculinizing supergene underlies an exaggerated male reproductive morph in a spider.</title>
        <authorList>
            <person name="Hendrickx F."/>
            <person name="De Corte Z."/>
            <person name="Sonet G."/>
            <person name="Van Belleghem S.M."/>
            <person name="Kostlbacher S."/>
            <person name="Vangestel C."/>
        </authorList>
    </citation>
    <scope>NUCLEOTIDE SEQUENCE [LARGE SCALE GENOMIC DNA]</scope>
    <source>
        <strain evidence="31">W744_W776</strain>
    </source>
</reference>
<comment type="caution">
    <text evidence="31">The sequence shown here is derived from an EMBL/GenBank/DDBJ whole genome shotgun (WGS) entry which is preliminary data.</text>
</comment>
<dbReference type="Gene3D" id="3.30.40.10">
    <property type="entry name" value="Zinc/RING finger domain, C3HC4 (zinc finger)"/>
    <property type="match status" value="7"/>
</dbReference>
<dbReference type="SUPFAM" id="SSF47095">
    <property type="entry name" value="HMG-box"/>
    <property type="match status" value="1"/>
</dbReference>
<dbReference type="GO" id="GO:0016746">
    <property type="term" value="F:acyltransferase activity"/>
    <property type="evidence" value="ECO:0007669"/>
    <property type="project" value="UniProtKB-KW"/>
</dbReference>
<dbReference type="GO" id="GO:0008270">
    <property type="term" value="F:zinc ion binding"/>
    <property type="evidence" value="ECO:0007669"/>
    <property type="project" value="UniProtKB-KW"/>
</dbReference>
<dbReference type="CDD" id="cd15594">
    <property type="entry name" value="PHD2_KMT2C"/>
    <property type="match status" value="1"/>
</dbReference>
<keyword evidence="11" id="KW-0156">Chromatin regulator</keyword>
<keyword evidence="32" id="KW-1185">Reference proteome</keyword>
<keyword evidence="7" id="KW-0479">Metal-binding</keyword>
<dbReference type="Proteomes" id="UP000827092">
    <property type="component" value="Unassembled WGS sequence"/>
</dbReference>
<feature type="domain" description="PHD-type" evidence="27">
    <location>
        <begin position="748"/>
        <end position="798"/>
    </location>
</feature>
<feature type="region of interest" description="Disordered" evidence="26">
    <location>
        <begin position="2870"/>
        <end position="2987"/>
    </location>
</feature>
<keyword evidence="13" id="KW-0805">Transcription regulation</keyword>
<feature type="compositionally biased region" description="Polar residues" evidence="26">
    <location>
        <begin position="2660"/>
        <end position="2672"/>
    </location>
</feature>
<feature type="compositionally biased region" description="Polar residues" evidence="26">
    <location>
        <begin position="2176"/>
        <end position="2188"/>
    </location>
</feature>
<evidence type="ECO:0000259" key="30">
    <source>
        <dbReference type="PROSITE" id="PS51805"/>
    </source>
</evidence>
<feature type="region of interest" description="Disordered" evidence="26">
    <location>
        <begin position="1"/>
        <end position="115"/>
    </location>
</feature>
<dbReference type="CDD" id="cd15666">
    <property type="entry name" value="ePHD2_KMT2C_like"/>
    <property type="match status" value="1"/>
</dbReference>
<feature type="compositionally biased region" description="Polar residues" evidence="26">
    <location>
        <begin position="2950"/>
        <end position="2970"/>
    </location>
</feature>
<dbReference type="Pfam" id="PF00628">
    <property type="entry name" value="PHD"/>
    <property type="match status" value="4"/>
</dbReference>
<dbReference type="InterPro" id="IPR001214">
    <property type="entry name" value="SET_dom"/>
</dbReference>
<evidence type="ECO:0000256" key="21">
    <source>
        <dbReference type="ARBA" id="ARBA00023315"/>
    </source>
</evidence>
<evidence type="ECO:0000256" key="5">
    <source>
        <dbReference type="ARBA" id="ARBA00022679"/>
    </source>
</evidence>
<feature type="compositionally biased region" description="Polar residues" evidence="26">
    <location>
        <begin position="1046"/>
        <end position="1057"/>
    </location>
</feature>
<accession>A0AAV6UWK4</accession>
<feature type="compositionally biased region" description="Basic and acidic residues" evidence="26">
    <location>
        <begin position="1401"/>
        <end position="1416"/>
    </location>
</feature>
<dbReference type="PANTHER" id="PTHR45888:SF6">
    <property type="entry name" value="HL01030P-RELATED"/>
    <property type="match status" value="1"/>
</dbReference>
<evidence type="ECO:0000256" key="9">
    <source>
        <dbReference type="ARBA" id="ARBA00022771"/>
    </source>
</evidence>
<evidence type="ECO:0000256" key="11">
    <source>
        <dbReference type="ARBA" id="ARBA00022853"/>
    </source>
</evidence>
<dbReference type="Pfam" id="PF05964">
    <property type="entry name" value="FYRN"/>
    <property type="match status" value="1"/>
</dbReference>
<evidence type="ECO:0000256" key="12">
    <source>
        <dbReference type="ARBA" id="ARBA00022990"/>
    </source>
</evidence>
<evidence type="ECO:0000256" key="26">
    <source>
        <dbReference type="SAM" id="MobiDB-lite"/>
    </source>
</evidence>
<dbReference type="FunFam" id="3.30.40.10:FF:000407">
    <property type="entry name" value="Histone-lysine N-methyltransferase MLL3"/>
    <property type="match status" value="1"/>
</dbReference>
<dbReference type="InterPro" id="IPR047004">
    <property type="entry name" value="KMT2C_PHD2"/>
</dbReference>
<dbReference type="CDD" id="cd19171">
    <property type="entry name" value="SET_KMT2C_2D"/>
    <property type="match status" value="1"/>
</dbReference>
<evidence type="ECO:0000256" key="4">
    <source>
        <dbReference type="ARBA" id="ARBA00022603"/>
    </source>
</evidence>
<keyword evidence="21" id="KW-0012">Acyltransferase</keyword>
<keyword evidence="5" id="KW-0808">Transferase</keyword>
<evidence type="ECO:0000256" key="2">
    <source>
        <dbReference type="ARBA" id="ARBA00022481"/>
    </source>
</evidence>
<keyword evidence="4" id="KW-0489">Methyltransferase</keyword>
<protein>
    <recommendedName>
        <fullName evidence="24">Histone-lysine N-methyltransferase 2C</fullName>
    </recommendedName>
</protein>
<feature type="region of interest" description="Disordered" evidence="26">
    <location>
        <begin position="2562"/>
        <end position="2583"/>
    </location>
</feature>
<keyword evidence="19" id="KW-0539">Nucleus</keyword>
<dbReference type="InterPro" id="IPR036910">
    <property type="entry name" value="HMG_box_dom_sf"/>
</dbReference>
<keyword evidence="6" id="KW-0949">S-adenosyl-L-methionine</keyword>
<dbReference type="PROSITE" id="PS50868">
    <property type="entry name" value="POST_SET"/>
    <property type="match status" value="1"/>
</dbReference>
<dbReference type="GO" id="GO:0032259">
    <property type="term" value="P:methylation"/>
    <property type="evidence" value="ECO:0007669"/>
    <property type="project" value="UniProtKB-KW"/>
</dbReference>
<gene>
    <name evidence="31" type="ORF">JTE90_014303</name>
</gene>
<dbReference type="GO" id="GO:0045944">
    <property type="term" value="P:positive regulation of transcription by RNA polymerase II"/>
    <property type="evidence" value="ECO:0007669"/>
    <property type="project" value="TreeGrafter"/>
</dbReference>
<feature type="region of interest" description="Disordered" evidence="26">
    <location>
        <begin position="1046"/>
        <end position="1096"/>
    </location>
</feature>
<keyword evidence="14" id="KW-0175">Coiled coil</keyword>
<feature type="region of interest" description="Disordered" evidence="26">
    <location>
        <begin position="1608"/>
        <end position="1660"/>
    </location>
</feature>
<feature type="compositionally biased region" description="Polar residues" evidence="26">
    <location>
        <begin position="2692"/>
        <end position="2702"/>
    </location>
</feature>
<feature type="compositionally biased region" description="Basic and acidic residues" evidence="26">
    <location>
        <begin position="2971"/>
        <end position="2986"/>
    </location>
</feature>
<feature type="compositionally biased region" description="Basic and acidic residues" evidence="26">
    <location>
        <begin position="1"/>
        <end position="23"/>
    </location>
</feature>
<dbReference type="InterPro" id="IPR003616">
    <property type="entry name" value="Post-SET_dom"/>
</dbReference>
<evidence type="ECO:0000256" key="16">
    <source>
        <dbReference type="ARBA" id="ARBA00023139"/>
    </source>
</evidence>
<proteinExistence type="predicted"/>
<dbReference type="Gene3D" id="2.170.270.10">
    <property type="entry name" value="SET domain"/>
    <property type="match status" value="1"/>
</dbReference>
<keyword evidence="12" id="KW-0007">Acetylation</keyword>
<feature type="region of interest" description="Disordered" evidence="26">
    <location>
        <begin position="2394"/>
        <end position="2428"/>
    </location>
</feature>
<feature type="compositionally biased region" description="Acidic residues" evidence="26">
    <location>
        <begin position="609"/>
        <end position="623"/>
    </location>
</feature>
<evidence type="ECO:0000313" key="32">
    <source>
        <dbReference type="Proteomes" id="UP000827092"/>
    </source>
</evidence>
<keyword evidence="9 25" id="KW-0863">Zinc-finger</keyword>
<keyword evidence="16" id="KW-0564">Palmitate</keyword>
<evidence type="ECO:0000256" key="10">
    <source>
        <dbReference type="ARBA" id="ARBA00022833"/>
    </source>
</evidence>
<evidence type="ECO:0000256" key="6">
    <source>
        <dbReference type="ARBA" id="ARBA00022691"/>
    </source>
</evidence>
<keyword evidence="10" id="KW-0862">Zinc</keyword>
<dbReference type="InterPro" id="IPR011011">
    <property type="entry name" value="Znf_FYVE_PHD"/>
</dbReference>
<feature type="region of interest" description="Disordered" evidence="26">
    <location>
        <begin position="2169"/>
        <end position="2188"/>
    </location>
</feature>
<evidence type="ECO:0000256" key="23">
    <source>
        <dbReference type="ARBA" id="ARBA00065668"/>
    </source>
</evidence>
<dbReference type="InterPro" id="IPR003888">
    <property type="entry name" value="FYrich_N"/>
</dbReference>
<dbReference type="SMART" id="SM00542">
    <property type="entry name" value="FYRC"/>
    <property type="match status" value="1"/>
</dbReference>
<feature type="compositionally biased region" description="Polar residues" evidence="26">
    <location>
        <begin position="2840"/>
        <end position="2851"/>
    </location>
</feature>
<evidence type="ECO:0000259" key="28">
    <source>
        <dbReference type="PROSITE" id="PS50280"/>
    </source>
</evidence>
<keyword evidence="17" id="KW-0010">Activator</keyword>
<feature type="compositionally biased region" description="Basic and acidic residues" evidence="26">
    <location>
        <begin position="3083"/>
        <end position="3099"/>
    </location>
</feature>
<feature type="compositionally biased region" description="Basic and acidic residues" evidence="26">
    <location>
        <begin position="1997"/>
        <end position="2009"/>
    </location>
</feature>
<feature type="region of interest" description="Disordered" evidence="26">
    <location>
        <begin position="2683"/>
        <end position="2702"/>
    </location>
</feature>
<evidence type="ECO:0000256" key="7">
    <source>
        <dbReference type="ARBA" id="ARBA00022723"/>
    </source>
</evidence>
<dbReference type="GO" id="GO:0003713">
    <property type="term" value="F:transcription coactivator activity"/>
    <property type="evidence" value="ECO:0007669"/>
    <property type="project" value="TreeGrafter"/>
</dbReference>
<keyword evidence="18" id="KW-0804">Transcription</keyword>
<dbReference type="CDD" id="cd15513">
    <property type="entry name" value="PHD5_KMT2C_like"/>
    <property type="match status" value="1"/>
</dbReference>
<evidence type="ECO:0000256" key="1">
    <source>
        <dbReference type="ARBA" id="ARBA00004123"/>
    </source>
</evidence>
<organism evidence="31 32">
    <name type="scientific">Oedothorax gibbosus</name>
    <dbReference type="NCBI Taxonomy" id="931172"/>
    <lineage>
        <taxon>Eukaryota</taxon>
        <taxon>Metazoa</taxon>
        <taxon>Ecdysozoa</taxon>
        <taxon>Arthropoda</taxon>
        <taxon>Chelicerata</taxon>
        <taxon>Arachnida</taxon>
        <taxon>Araneae</taxon>
        <taxon>Araneomorphae</taxon>
        <taxon>Entelegynae</taxon>
        <taxon>Araneoidea</taxon>
        <taxon>Linyphiidae</taxon>
        <taxon>Erigoninae</taxon>
        <taxon>Oedothorax</taxon>
    </lineage>
</organism>
<dbReference type="EMBL" id="JAFNEN010000250">
    <property type="protein sequence ID" value="KAG8188063.1"/>
    <property type="molecule type" value="Genomic_DNA"/>
</dbReference>
<dbReference type="CDD" id="cd15514">
    <property type="entry name" value="PHD6_KMT2C_like"/>
    <property type="match status" value="1"/>
</dbReference>
<dbReference type="PROSITE" id="PS51542">
    <property type="entry name" value="FYRN"/>
    <property type="match status" value="1"/>
</dbReference>
<feature type="domain" description="PHD-type" evidence="27">
    <location>
        <begin position="825"/>
        <end position="880"/>
    </location>
</feature>
<evidence type="ECO:0000256" key="20">
    <source>
        <dbReference type="ARBA" id="ARBA00023288"/>
    </source>
</evidence>
<dbReference type="FunFam" id="3.30.40.10:FF:000002">
    <property type="entry name" value="Histone-lysine N-methyltransferase"/>
    <property type="match status" value="1"/>
</dbReference>
<feature type="compositionally biased region" description="Low complexity" evidence="26">
    <location>
        <begin position="37"/>
        <end position="51"/>
    </location>
</feature>
<feature type="compositionally biased region" description="Polar residues" evidence="26">
    <location>
        <begin position="2010"/>
        <end position="2026"/>
    </location>
</feature>
<dbReference type="SMART" id="SM00249">
    <property type="entry name" value="PHD"/>
    <property type="match status" value="8"/>
</dbReference>
<dbReference type="CDD" id="cd21997">
    <property type="entry name" value="HMG_KMT2C-like"/>
    <property type="match status" value="1"/>
</dbReference>
<dbReference type="PANTHER" id="PTHR45888">
    <property type="entry name" value="HL01030P-RELATED"/>
    <property type="match status" value="1"/>
</dbReference>
<dbReference type="InterPro" id="IPR013083">
    <property type="entry name" value="Znf_RING/FYVE/PHD"/>
</dbReference>
<evidence type="ECO:0000256" key="22">
    <source>
        <dbReference type="ARBA" id="ARBA00058707"/>
    </source>
</evidence>
<dbReference type="SMART" id="SM00541">
    <property type="entry name" value="FYRN"/>
    <property type="match status" value="1"/>
</dbReference>
<dbReference type="PROSITE" id="PS51543">
    <property type="entry name" value="FYRC"/>
    <property type="match status" value="1"/>
</dbReference>
<evidence type="ECO:0000256" key="14">
    <source>
        <dbReference type="ARBA" id="ARBA00023054"/>
    </source>
</evidence>
<dbReference type="PROSITE" id="PS51805">
    <property type="entry name" value="EPHD"/>
    <property type="match status" value="2"/>
</dbReference>
<feature type="region of interest" description="Disordered" evidence="26">
    <location>
        <begin position="947"/>
        <end position="992"/>
    </location>
</feature>
<evidence type="ECO:0000256" key="17">
    <source>
        <dbReference type="ARBA" id="ARBA00023159"/>
    </source>
</evidence>
<keyword evidence="15" id="KW-0238">DNA-binding</keyword>
<sequence length="4212" mass="468991">MADDHSGSKEKETEAPKAEDEKVPVPLGNQLAPKNEPLQAPPQTQQQLMTQRSLSVDSVAAIEAPTKSLFGSSDSVGNVAAAKRARGRPRKDFPRPPKHHLNQSVAGKVMRGRGRPRRDDILHHKIFPGRPRFRGKKFPYFSMSSKLQGINRSVDSYEENKDVFRGISQTSDHDCSIMSPTKRIPDNEVRFEHFCAFCNLSESSVLGQGKLTNFKPTSDFNCFESMEQKSNDMEKTVEVSSEAGSELKLFFRKQKSLESGEHLKLHRSKSLQSLSEKSSIVSDLYQELDHTGYKAPPASKDIFESSGEMYAHFNCAAYSDGVTKTFEKKLFSVDKAFVAAAFQRCSKCDRYGASVKCCYSECTKIYHYPCAIVSGALQNANCFKIICYIHREHAFSFGVLCAACHESGDLSQLILCTSCASYYHGKCVDPPIAPSADVRAGWQCSECKVCQNCRQPENDSKMLICNTCDKGYHVYCVKPAVTSVPKSGWKCSACRMCGDCGARTPGNGPSSRWHLNYTVCDSCYQQRNKGVACPLCGKAYRQCSQRKSMKHCIVCQKYIHADCDKRIGISNYQYVCPICTNSEGRHLDESFVEHHIKDSFQGSSRDSFLDDADEETLSDESDSYYEPSTSKISSRRTSSEQRQKKRSKPRLKALEAPPDLIIHPSAFLPKEYKMDDDDPTEDNKMVLTSATDEFVLCQDLCVMCGSFGKGEEGRLVACAQCGQCYHSYCASIKVTTVVLKKGWRCLDCTVCEGCGQPHDEGRLLLCDECDISFHIYCLDPPLQEVPQGNWKCKWCVMCIKCGSKSPGLNCNWQVNYTLCGPCASFTVCCLCIQHYEENELIIQCGRCERWLHGMCDEIETEDQAEKCADYGYTCPHCRAPDELPPHLLPPPDSPIPEEPIPEKHASPIAKIKEPEPPVVKVKPPVQYYIDGVYLSECGMQHIKALAPEQPKKIPRPRKLKHLDGKSLLQLDREDSTSAAGGSEETKVETPSSAELGLKAYDFEDGKMVMDGTKDLLGDPTGDKKKRPRKLQKLGIGGFCVKLQRSRSLSTKESSGDQAENAAIPPPESPFPLTSDTPILASDEPKKKPKRKPKKKTHLDEIFPGYLRDAFFGKELLQSCKKLGRVIDLDDPNDGTVGGTSGQNKSAEEHAKGRQHPLQGHTGPVTDLKHHEGKDFGGGLPNKNLSNPNIIYKNLIKSEIESIKEEHLSSTSNISDLSGLPQIDSKEVEDVFQGVLRDQRMNNPVQFRLKYNVDPSLAVFQSKNSGSIVPQGSASYVLKQGGAQGVNQSALHPGLIQNLQHADSNSSWPDSDCDQSQMQKNILKWESDEKLGLLSTISPVLYANINLPHLKIEFPQWTDRVKQIAKIWRGLPTEKRQPYLQRAKENRTACRSQRSSSTENSDSERSQRETKAQEVDQEKQWKQFHALRLQQQAAQQRMLQEQRMQAAFKGQAEKVESGPSVSDLEKNLKLLHSKSMSEIPQLANVPSTDDNQATVTPQKVLEKRWSSSAIDLNTAENILQGNSLNDNQASLQKSLMQERITNSLLNVAKIRSPLNSPLHIPDAAVPPSPAIKQDPYQSVLSPHAIQKQPFSPQQNRNAMLINRTEIARAPTPTIQKETLHTPPPTPRPHSSESFFQMSASPQSQLLASLDTHSQPTPARSKLMGPANVFEGGDHQVTLIQGGKIQIPVSTSSGQQAGVIAGNVPMQSNVQMTSNVQTQPNLQIPTVANIQTQVNRQRVPSGNIHMQAGLQRASVDNLQTQANLQMAPANIQTQANIQMASASNIPTQGSLQLANSNIQPHPNLQMQSAANMQTQASLQMQSAANIQTQASLQMQSAANIQAQANLQMASASPLKAQNQQPVMNPVEQFVLQQASNFPASHIVKQLSQYNSPMVNSQEREALLAQEKAIQQQNIEQFLRNSQLSMPFQNKIVSHQHLRDLLQSKKRDNDVIPSNEAKLMVSELPPQEDINTPERLKISDVLGNPPPQVESRVQPFQSPQHEKMDILSRPDSRLSNSGMSSTEKVSQHNVQEERQTISSSQKELELTGKKRKTTAGDLVKDLETEQDLVKDIETQQEGQDPLVGNLELLPEDVGDLELDDDELLGLGNDFNILEYADPELDKSLVGEGEKSNILDEHLDLDDKDEELEEEDVIKEEGVQEKDLLSEEIEDKKDLGLVNPKNSSNIDQSKSSHLHQSYLDFDKKDLQSNVDLESSFKPKNVETTTVGQLIVKEEPKQAFSSCTLSSQTYSPSIDIKLEKGVSDNCNLQKTHNIAFAQDASNMGQRPVVPEQLIPPPAYRMVTAIKQSLASPQSGGMPVQSKGMFPLHINMNLRQDLPPNVLASGSQQSKPLLLQEQPLLLEDLVEQEKREQRRQTQEGLISPHGDALLSDIDFERLKDDVFSGPPDDSLGGPGSLLGGHEPSLQVAPSGSASHGFGPPPYSLLWQNQESGMAMGNRPMTIMQNLKEKAPVQAVLGSLGPIPGSSVQQKPPTIPTGVPAVRPFNPNFVPGHENVTVDALVDPEKLKLINYEKYLMQQHALLSNRQKYFETEIIKYRKVKKALNAKQRQLRKNGSELPENDANELQRVSQEQAVIQKQLDQVRKQNRQNSIAVHDYRLKQTKRQPQQQQSPQQSPQHQVPRSPIHPSVSSLQSSPQNSQSPIQFSHTAPQSPLTPNSPVATQMRIQHSPSPLMHSPVSMATSVPHQTTSVYSQQQQVQFQVKQQLDNKSWSPPVKIQQGDNIQPTERFAKQEQLEGNLNSSTFPLSSSSNPAILDSSLKGLVDVKKILQEDNNSKKFPDKSEGPSGLLETKDDSNFTSKSISLDTLGQSQIQQKEQKVEIESSKEPTGSQSILTQSLPSSVSNTLKFTLRQTGMPAGCLPASDSTSDNPAELAFSSPIPEMQPKVSEPAPILMSTDKKSEPKDNLSAEFKPSSVGEDGSKAVKLEQVSGSDGKVINKTSSESVQTETMSKSPVGKSQETDTSKEQAASDKNAEQNLLRAEIIANIKQEIIEDAPVASNNTTGGGDIKTELGTRTASTEGSKNKKDDGNEGSSDEELENISKTLADKEREQAEQNVLLKQLLQNCPSAETPRKPDSLIELRKDDDDLNKLDVQFDISSLQNKNMLIDPLTKKPSYLDIRRAQLDKEPTPPPGEKAKPIKRKRPKKKVPEGPPGIKPEGGMNIPKKKCRRSSSKLEEGLEPYPEAHINKVTLPPLRILEPTIQPNFSAIPVFGSGDLNAREHQLKGKYGYATIPGQTDFYACPPYTKESPPSAANLPPSSSPYRGFYNQEFPGLNKAIENNDLSLLLKSNVEKEAVNIVRDAGSPDTVISSSSPESVLLEPRSKFPMLMFIDHLLPDLLPEKKRNGSPVIPLMYPIPLRMKPKPWNDSYIEEMDEEKDKENIPDERQEVGLVKTKMSGIGGYSAPLKDSGNVQVTVTLSQAAAEDICGVLARLADFLKIPIPASYEIVERTATPPSQKLGLYRRSKNSSDVSIHSLLNGKPRFCRHCDIVVLSAGIRKKTADLSCMSKEEQDEDEVIFCSTNCYMQFALTHRSTAPSEEKGTVAVVDHVGENVNEKITNAEDSLGSLIADEKLQNTGDALKAESLDMLKIEPMDVEDGSNDLRIDLSRTSDKNNSALNPDFSMDSLEKMDTCLEMDSEFRKWRSIKYKFWFPDNDATIKSKKKEEGSEKTGRAFYHTIKPSQMPKDERKCIFCHATGDGDTNGAARLLNVDVNKWVHLNCALWSAEVYETVNGALMNVETAFKRSRHLDCCYCKKQGASVRCFKTRCPNVYHFPCARKEQCCFFKDKTVLCPQHSHKGNEENKLDSVAVFRRVYINREEHKQVASMIQDEKFVLRVGSLIFLNIGQLLPTQIQAFHNTNCIYPVGYKVIRMYWSMRKLGRRSQYTCTINDLGGKPEFSVMVKDADQKDLVLKDKTSKAVWQKVIYPIEKMRKQAKTIKIFPDFASGDDLFGLTEPAVLRILESLPGVDTLNDYNFRYGRSPFLELPLAINPTGCARSEPKLRTHFKRPHTLHASCNAVRSFHAAFASPYHQMEISSSPYVKQFVHSKSSQYRKMKTEWRNNVYLARSKIQGLGLYAARDMEKHTMVIEYIGQLIRNEISERNEAIYEAQNRGTYMFRLDENRVIDATLSGGLARYINHSCYPNCVAENVQIDRENKILIITNRRVSRGEELSYDYMFAVEDDQHKIPCLCGAPNCRKWMN</sequence>
<evidence type="ECO:0000256" key="3">
    <source>
        <dbReference type="ARBA" id="ARBA00022553"/>
    </source>
</evidence>
<dbReference type="Gene3D" id="1.10.30.10">
    <property type="entry name" value="High mobility group box domain"/>
    <property type="match status" value="1"/>
</dbReference>
<keyword evidence="2" id="KW-0488">Methylation</keyword>
<feature type="compositionally biased region" description="Basic and acidic residues" evidence="26">
    <location>
        <begin position="2787"/>
        <end position="2796"/>
    </location>
</feature>
<keyword evidence="20" id="KW-0449">Lipoprotein</keyword>
<feature type="region of interest" description="Disordered" evidence="26">
    <location>
        <begin position="1383"/>
        <end position="1416"/>
    </location>
</feature>
<dbReference type="PROSITE" id="PS50280">
    <property type="entry name" value="SET"/>
    <property type="match status" value="1"/>
</dbReference>
<evidence type="ECO:0000256" key="15">
    <source>
        <dbReference type="ARBA" id="ARBA00023125"/>
    </source>
</evidence>
<dbReference type="CDD" id="cd15509">
    <property type="entry name" value="PHD1_KMT2C_like"/>
    <property type="match status" value="1"/>
</dbReference>
<feature type="domain" description="SET" evidence="28">
    <location>
        <begin position="4072"/>
        <end position="4188"/>
    </location>
</feature>
<evidence type="ECO:0000259" key="29">
    <source>
        <dbReference type="PROSITE" id="PS50868"/>
    </source>
</evidence>
<dbReference type="InterPro" id="IPR046341">
    <property type="entry name" value="SET_dom_sf"/>
</dbReference>
<feature type="domain" description="PHD-type" evidence="30">
    <location>
        <begin position="283"/>
        <end position="391"/>
    </location>
</feature>
<feature type="compositionally biased region" description="Low complexity" evidence="26">
    <location>
        <begin position="1637"/>
        <end position="1648"/>
    </location>
</feature>
<dbReference type="GO" id="GO:0042800">
    <property type="term" value="F:histone H3K4 methyltransferase activity"/>
    <property type="evidence" value="ECO:0007669"/>
    <property type="project" value="TreeGrafter"/>
</dbReference>
<dbReference type="InterPro" id="IPR019787">
    <property type="entry name" value="Znf_PHD-finger"/>
</dbReference>
<dbReference type="SUPFAM" id="SSF82199">
    <property type="entry name" value="SET domain"/>
    <property type="match status" value="1"/>
</dbReference>
<feature type="region of interest" description="Disordered" evidence="26">
    <location>
        <begin position="2613"/>
        <end position="2672"/>
    </location>
</feature>
<dbReference type="FunFam" id="3.30.40.10:FF:000852">
    <property type="entry name" value="Histone-lysine N-methyltransferase 2C"/>
    <property type="match status" value="1"/>
</dbReference>
<dbReference type="Pfam" id="PF05965">
    <property type="entry name" value="FYRC"/>
    <property type="match status" value="1"/>
</dbReference>
<dbReference type="InterPro" id="IPR001965">
    <property type="entry name" value="Znf_PHD"/>
</dbReference>
<name>A0AAV6UWK4_9ARAC</name>
<dbReference type="FunFam" id="1.10.30.10:FF:000009">
    <property type="entry name" value="Histone-lysine N-methyltransferase"/>
    <property type="match status" value="1"/>
</dbReference>
<evidence type="ECO:0000256" key="8">
    <source>
        <dbReference type="ARBA" id="ARBA00022737"/>
    </source>
</evidence>
<feature type="region of interest" description="Disordered" evidence="26">
    <location>
        <begin position="3077"/>
        <end position="3099"/>
    </location>
</feature>
<feature type="compositionally biased region" description="Low complexity" evidence="26">
    <location>
        <begin position="2618"/>
        <end position="2659"/>
    </location>
</feature>
<dbReference type="Pfam" id="PF00856">
    <property type="entry name" value="SET"/>
    <property type="match status" value="1"/>
</dbReference>
<dbReference type="FunFam" id="3.30.160.360:FF:000001">
    <property type="entry name" value="Histone-lysine N-methyltransferase"/>
    <property type="match status" value="1"/>
</dbReference>
<feature type="compositionally biased region" description="Basic residues" evidence="26">
    <location>
        <begin position="1086"/>
        <end position="1096"/>
    </location>
</feature>
<dbReference type="GO" id="GO:0005700">
    <property type="term" value="C:polytene chromosome"/>
    <property type="evidence" value="ECO:0007669"/>
    <property type="project" value="UniProtKB-ARBA"/>
</dbReference>
<evidence type="ECO:0000256" key="18">
    <source>
        <dbReference type="ARBA" id="ARBA00023163"/>
    </source>
</evidence>
<comment type="subunit">
    <text evidence="23">Component of the MLL3 complex (also named ASCOM complex), at least composed of catalytic subunit KMT2C/MLL3, ASH2L, RBBP5, WDR5, NCOA6, DPY30, KDM6A, PAXIP1/PTIP, PAGR1 and alpha- and beta-tubulin. Forms a core complex with the evolutionary conserved subcomplex WRAD composed of WDR5, RBBP5, ASH2L/ASH2 and DPY30 subunits; WRAD differentially stimulates the methyltransferase activity. Interacts (via WIN motif) with WDR5.</text>
</comment>
<evidence type="ECO:0000256" key="25">
    <source>
        <dbReference type="PROSITE-ProRule" id="PRU00146"/>
    </source>
</evidence>
<dbReference type="FunFam" id="2.170.270.10:FF:000003">
    <property type="entry name" value="Histone-lysine N-methyltransferase"/>
    <property type="match status" value="1"/>
</dbReference>
<feature type="domain" description="PHD-type" evidence="30">
    <location>
        <begin position="3699"/>
        <end position="3807"/>
    </location>
</feature>
<dbReference type="GO" id="GO:0044666">
    <property type="term" value="C:MLL3/4 complex"/>
    <property type="evidence" value="ECO:0007669"/>
    <property type="project" value="TreeGrafter"/>
</dbReference>
<feature type="domain" description="Post-SET" evidence="29">
    <location>
        <begin position="4196"/>
        <end position="4212"/>
    </location>
</feature>
<feature type="domain" description="PHD-type" evidence="27">
    <location>
        <begin position="698"/>
        <end position="751"/>
    </location>
</feature>
<feature type="compositionally biased region" description="Polar residues" evidence="26">
    <location>
        <begin position="2809"/>
        <end position="2821"/>
    </location>
</feature>
<comment type="function">
    <text evidence="22">Histone methyltransferase that catalyzes methyl group transfer from S-adenosyl-L-methionine to the epsilon-amino group of 'Lys-4' of histone H3 (H3K4). Part of chromatin remodeling machinery predominantly forms H3K4me1 methylation marks at active chromatin sites where transcription and DNA repair take place. Likely plays a redundant role with KMT2D in enriching H3K4me1 mark on primed and active enhancer elements.</text>
</comment>
<feature type="compositionally biased region" description="Basic and acidic residues" evidence="26">
    <location>
        <begin position="2828"/>
        <end position="2838"/>
    </location>
</feature>
<dbReference type="SMART" id="SM00508">
    <property type="entry name" value="PostSET"/>
    <property type="match status" value="1"/>
</dbReference>
<feature type="region of interest" description="Disordered" evidence="26">
    <location>
        <begin position="3003"/>
        <end position="3064"/>
    </location>
</feature>
<feature type="region of interest" description="Disordered" evidence="26">
    <location>
        <begin position="603"/>
        <end position="650"/>
    </location>
</feature>
<comment type="subcellular location">
    <subcellularLocation>
        <location evidence="1">Nucleus</location>
    </subcellularLocation>
</comment>
<dbReference type="GO" id="GO:0003677">
    <property type="term" value="F:DNA binding"/>
    <property type="evidence" value="ECO:0007669"/>
    <property type="project" value="UniProtKB-KW"/>
</dbReference>
<dbReference type="PROSITE" id="PS50016">
    <property type="entry name" value="ZF_PHD_2"/>
    <property type="match status" value="4"/>
</dbReference>
<dbReference type="InterPro" id="IPR003889">
    <property type="entry name" value="FYrich_C"/>
</dbReference>
<evidence type="ECO:0000256" key="19">
    <source>
        <dbReference type="ARBA" id="ARBA00023242"/>
    </source>
</evidence>
<dbReference type="InterPro" id="IPR034732">
    <property type="entry name" value="EPHD"/>
</dbReference>
<keyword evidence="3" id="KW-0597">Phosphoprotein</keyword>
<keyword evidence="8" id="KW-0677">Repeat</keyword>
<dbReference type="SUPFAM" id="SSF57903">
    <property type="entry name" value="FYVE/PHD zinc finger"/>
    <property type="match status" value="5"/>
</dbReference>
<dbReference type="SMART" id="SM00317">
    <property type="entry name" value="SET"/>
    <property type="match status" value="1"/>
</dbReference>
<dbReference type="Pfam" id="PF13832">
    <property type="entry name" value="zf-HC5HC2H_2"/>
    <property type="match status" value="1"/>
</dbReference>